<protein>
    <submittedName>
        <fullName evidence="2">Unnamed protein product</fullName>
    </submittedName>
</protein>
<proteinExistence type="predicted"/>
<accession>A0A9W6XF56</accession>
<evidence type="ECO:0000313" key="2">
    <source>
        <dbReference type="EMBL" id="GMF37220.1"/>
    </source>
</evidence>
<keyword evidence="3" id="KW-1185">Reference proteome</keyword>
<organism evidence="2 3">
    <name type="scientific">Phytophthora fragariaefolia</name>
    <dbReference type="NCBI Taxonomy" id="1490495"/>
    <lineage>
        <taxon>Eukaryota</taxon>
        <taxon>Sar</taxon>
        <taxon>Stramenopiles</taxon>
        <taxon>Oomycota</taxon>
        <taxon>Peronosporomycetes</taxon>
        <taxon>Peronosporales</taxon>
        <taxon>Peronosporaceae</taxon>
        <taxon>Phytophthora</taxon>
    </lineage>
</organism>
<name>A0A9W6XF56_9STRA</name>
<comment type="caution">
    <text evidence="2">The sequence shown here is derived from an EMBL/GenBank/DDBJ whole genome shotgun (WGS) entry which is preliminary data.</text>
</comment>
<feature type="region of interest" description="Disordered" evidence="1">
    <location>
        <begin position="84"/>
        <end position="107"/>
    </location>
</feature>
<gene>
    <name evidence="2" type="ORF">Pfra01_001037700</name>
</gene>
<dbReference type="EMBL" id="BSXT01000992">
    <property type="protein sequence ID" value="GMF37220.1"/>
    <property type="molecule type" value="Genomic_DNA"/>
</dbReference>
<dbReference type="Proteomes" id="UP001165121">
    <property type="component" value="Unassembled WGS sequence"/>
</dbReference>
<evidence type="ECO:0000256" key="1">
    <source>
        <dbReference type="SAM" id="MobiDB-lite"/>
    </source>
</evidence>
<reference evidence="2" key="1">
    <citation type="submission" date="2023-04" db="EMBL/GenBank/DDBJ databases">
        <title>Phytophthora fragariaefolia NBRC 109709.</title>
        <authorList>
            <person name="Ichikawa N."/>
            <person name="Sato H."/>
            <person name="Tonouchi N."/>
        </authorList>
    </citation>
    <scope>NUCLEOTIDE SEQUENCE</scope>
    <source>
        <strain evidence="2">NBRC 109709</strain>
    </source>
</reference>
<dbReference type="OrthoDB" id="129431at2759"/>
<sequence>MMVSKDADWRDVGGGDDLIGDEILSMVSSANCNSVTPVDEDTVVGNICVSFAEPEREVIATEVEANPDDISRYVCPVRDPEIRRRPQELVEADESYTEPDDDDAPVPEGKRIICSVGVLEALSAGYMEDLHVNLLIDSGAVASLVDS</sequence>
<dbReference type="AlphaFoldDB" id="A0A9W6XF56"/>
<feature type="compositionally biased region" description="Acidic residues" evidence="1">
    <location>
        <begin position="90"/>
        <end position="105"/>
    </location>
</feature>
<evidence type="ECO:0000313" key="3">
    <source>
        <dbReference type="Proteomes" id="UP001165121"/>
    </source>
</evidence>